<evidence type="ECO:0000313" key="10">
    <source>
        <dbReference type="EMBL" id="KIH98697.1"/>
    </source>
</evidence>
<dbReference type="PROSITE" id="PS00097">
    <property type="entry name" value="CARBAMOYLTRANSFERASE"/>
    <property type="match status" value="1"/>
</dbReference>
<evidence type="ECO:0000259" key="8">
    <source>
        <dbReference type="Pfam" id="PF00185"/>
    </source>
</evidence>
<dbReference type="OrthoDB" id="9774690at2"/>
<feature type="binding site" evidence="7">
    <location>
        <position position="54"/>
    </location>
    <ligand>
        <name>carbamoyl phosphate</name>
        <dbReference type="ChEBI" id="CHEBI:58228"/>
    </ligand>
</feature>
<dbReference type="UniPathway" id="UPA00070">
    <property type="reaction ID" value="UER00116"/>
</dbReference>
<feature type="binding site" evidence="7">
    <location>
        <position position="104"/>
    </location>
    <ligand>
        <name>carbamoyl phosphate</name>
        <dbReference type="ChEBI" id="CHEBI:58228"/>
    </ligand>
</feature>
<reference evidence="11" key="1">
    <citation type="journal article" date="2015" name="Chem. Biol.">
        <title>Structure, bioactivity, and resistance mechanism of streptomonomicin, an unusual lasso Peptide from an understudied halophilic actinomycete.</title>
        <authorList>
            <person name="Metelev M."/>
            <person name="Tietz J.I."/>
            <person name="Melby J.O."/>
            <person name="Blair P.M."/>
            <person name="Zhu L."/>
            <person name="Livnat I."/>
            <person name="Severinov K."/>
            <person name="Mitchell D.A."/>
        </authorList>
    </citation>
    <scope>NUCLEOTIDE SEQUENCE [LARGE SCALE GENOMIC DNA]</scope>
    <source>
        <strain evidence="11">YIM 90003</strain>
    </source>
</reference>
<dbReference type="InterPro" id="IPR002082">
    <property type="entry name" value="Asp_carbamoyltransf"/>
</dbReference>
<dbReference type="NCBIfam" id="TIGR00670">
    <property type="entry name" value="asp_carb_tr"/>
    <property type="match status" value="1"/>
</dbReference>
<keyword evidence="3 7" id="KW-0808">Transferase</keyword>
<accession>A0A0C2JPH7</accession>
<feature type="binding site" evidence="7">
    <location>
        <position position="260"/>
    </location>
    <ligand>
        <name>carbamoyl phosphate</name>
        <dbReference type="ChEBI" id="CHEBI:58228"/>
    </ligand>
</feature>
<keyword evidence="11" id="KW-1185">Reference proteome</keyword>
<dbReference type="InterPro" id="IPR006131">
    <property type="entry name" value="Asp_carbamoyltransf_Asp/Orn-bd"/>
</dbReference>
<feature type="domain" description="Aspartate/ornithine carbamoyltransferase carbamoyl-P binding" evidence="9">
    <location>
        <begin position="2"/>
        <end position="145"/>
    </location>
</feature>
<feature type="domain" description="Aspartate/ornithine carbamoyltransferase Asp/Orn-binding" evidence="8">
    <location>
        <begin position="151"/>
        <end position="298"/>
    </location>
</feature>
<dbReference type="GO" id="GO:0006207">
    <property type="term" value="P:'de novo' pyrimidine nucleobase biosynthetic process"/>
    <property type="evidence" value="ECO:0007669"/>
    <property type="project" value="InterPro"/>
</dbReference>
<dbReference type="GO" id="GO:0016597">
    <property type="term" value="F:amino acid binding"/>
    <property type="evidence" value="ECO:0007669"/>
    <property type="project" value="InterPro"/>
</dbReference>
<evidence type="ECO:0000256" key="7">
    <source>
        <dbReference type="HAMAP-Rule" id="MF_00001"/>
    </source>
</evidence>
<dbReference type="GO" id="GO:0004070">
    <property type="term" value="F:aspartate carbamoyltransferase activity"/>
    <property type="evidence" value="ECO:0007669"/>
    <property type="project" value="UniProtKB-UniRule"/>
</dbReference>
<dbReference type="AlphaFoldDB" id="A0A0C2JPH7"/>
<feature type="binding site" evidence="7">
    <location>
        <position position="135"/>
    </location>
    <ligand>
        <name>carbamoyl phosphate</name>
        <dbReference type="ChEBI" id="CHEBI:58228"/>
    </ligand>
</feature>
<organism evidence="10 11">
    <name type="scientific">Streptomonospora alba</name>
    <dbReference type="NCBI Taxonomy" id="183763"/>
    <lineage>
        <taxon>Bacteria</taxon>
        <taxon>Bacillati</taxon>
        <taxon>Actinomycetota</taxon>
        <taxon>Actinomycetes</taxon>
        <taxon>Streptosporangiales</taxon>
        <taxon>Nocardiopsidaceae</taxon>
        <taxon>Streptomonospora</taxon>
    </lineage>
</organism>
<evidence type="ECO:0000256" key="3">
    <source>
        <dbReference type="ARBA" id="ARBA00022679"/>
    </source>
</evidence>
<comment type="catalytic activity">
    <reaction evidence="6 7">
        <text>carbamoyl phosphate + L-aspartate = N-carbamoyl-L-aspartate + phosphate + H(+)</text>
        <dbReference type="Rhea" id="RHEA:20013"/>
        <dbReference type="ChEBI" id="CHEBI:15378"/>
        <dbReference type="ChEBI" id="CHEBI:29991"/>
        <dbReference type="ChEBI" id="CHEBI:32814"/>
        <dbReference type="ChEBI" id="CHEBI:43474"/>
        <dbReference type="ChEBI" id="CHEBI:58228"/>
        <dbReference type="EC" id="2.1.3.2"/>
    </reaction>
</comment>
<feature type="binding site" evidence="7">
    <location>
        <position position="219"/>
    </location>
    <ligand>
        <name>L-aspartate</name>
        <dbReference type="ChEBI" id="CHEBI:29991"/>
    </ligand>
</feature>
<sequence>MRHLLSTGDLSRDEALLVLDTAAELAQVGDRSVKKLPTLRGRTVVNLFYEDSTRTRTSFELAAKRLSADVINFSAKGSSVSKGESLKDTALTLQAMGADSVVVRHNASGAAHRLAEWVDGAVLNAGDGTHEHPTQALLDVFTMRERLGRLDGLRVAIVGDVLHSRVARSNVLLLHTLGAEVTLVAPPTLVPVSVHTWPCSVSYDLDAVLPKSDVVMLLRVQAERMHDAFFPSAREYSRRYGLDAERFARMQDDAIVMHPGPMVRGMEISAEVADSTRTTVNEQVTNGVSVRMAVLYLLLGGS</sequence>
<dbReference type="GO" id="GO:0006520">
    <property type="term" value="P:amino acid metabolic process"/>
    <property type="evidence" value="ECO:0007669"/>
    <property type="project" value="InterPro"/>
</dbReference>
<evidence type="ECO:0000256" key="5">
    <source>
        <dbReference type="ARBA" id="ARBA00043884"/>
    </source>
</evidence>
<dbReference type="GO" id="GO:0044205">
    <property type="term" value="P:'de novo' UMP biosynthetic process"/>
    <property type="evidence" value="ECO:0007669"/>
    <property type="project" value="UniProtKB-UniRule"/>
</dbReference>
<dbReference type="PRINTS" id="PR00100">
    <property type="entry name" value="AOTCASE"/>
</dbReference>
<dbReference type="Pfam" id="PF02729">
    <property type="entry name" value="OTCace_N"/>
    <property type="match status" value="1"/>
</dbReference>
<dbReference type="NCBIfam" id="NF002032">
    <property type="entry name" value="PRK00856.1"/>
    <property type="match status" value="1"/>
</dbReference>
<comment type="function">
    <text evidence="5 7">Catalyzes the condensation of carbamoyl phosphate and aspartate to form carbamoyl aspartate and inorganic phosphate, the committed step in the de novo pyrimidine nucleotide biosynthesis pathway.</text>
</comment>
<evidence type="ECO:0000313" key="11">
    <source>
        <dbReference type="Proteomes" id="UP000031675"/>
    </source>
</evidence>
<evidence type="ECO:0000256" key="1">
    <source>
        <dbReference type="ARBA" id="ARBA00004852"/>
    </source>
</evidence>
<gene>
    <name evidence="7" type="primary">pyrB</name>
    <name evidence="10" type="ORF">LP52_12195</name>
</gene>
<dbReference type="EMBL" id="JROO01000021">
    <property type="protein sequence ID" value="KIH98697.1"/>
    <property type="molecule type" value="Genomic_DNA"/>
</dbReference>
<dbReference type="InterPro" id="IPR006130">
    <property type="entry name" value="Asp/Orn_carbamoylTrfase"/>
</dbReference>
<dbReference type="GO" id="GO:0005829">
    <property type="term" value="C:cytosol"/>
    <property type="evidence" value="ECO:0007669"/>
    <property type="project" value="TreeGrafter"/>
</dbReference>
<feature type="binding site" evidence="7">
    <location>
        <position position="132"/>
    </location>
    <ligand>
        <name>carbamoyl phosphate</name>
        <dbReference type="ChEBI" id="CHEBI:58228"/>
    </ligand>
</feature>
<dbReference type="FunFam" id="3.40.50.1370:FF:000012">
    <property type="entry name" value="Aspartate carbamoyltransferase"/>
    <property type="match status" value="1"/>
</dbReference>
<dbReference type="RefSeq" id="WP_040273351.1">
    <property type="nucleotide sequence ID" value="NZ_JROO01000021.1"/>
</dbReference>
<evidence type="ECO:0000259" key="9">
    <source>
        <dbReference type="Pfam" id="PF02729"/>
    </source>
</evidence>
<comment type="pathway">
    <text evidence="1 7">Pyrimidine metabolism; UMP biosynthesis via de novo pathway; (S)-dihydroorotate from bicarbonate: step 2/3.</text>
</comment>
<feature type="binding site" evidence="7">
    <location>
        <position position="165"/>
    </location>
    <ligand>
        <name>L-aspartate</name>
        <dbReference type="ChEBI" id="CHEBI:29991"/>
    </ligand>
</feature>
<dbReference type="Proteomes" id="UP000031675">
    <property type="component" value="Unassembled WGS sequence"/>
</dbReference>
<dbReference type="SUPFAM" id="SSF53671">
    <property type="entry name" value="Aspartate/ornithine carbamoyltransferase"/>
    <property type="match status" value="1"/>
</dbReference>
<evidence type="ECO:0000256" key="6">
    <source>
        <dbReference type="ARBA" id="ARBA00048859"/>
    </source>
</evidence>
<protein>
    <recommendedName>
        <fullName evidence="7">Aspartate carbamoyltransferase</fullName>
        <ecNumber evidence="7">2.1.3.2</ecNumber>
    </recommendedName>
    <alternativeName>
        <fullName evidence="7">Aspartate transcarbamylase</fullName>
        <shortName evidence="7">ATCase</shortName>
    </alternativeName>
</protein>
<feature type="binding site" evidence="7">
    <location>
        <position position="55"/>
    </location>
    <ligand>
        <name>carbamoyl phosphate</name>
        <dbReference type="ChEBI" id="CHEBI:58228"/>
    </ligand>
</feature>
<feature type="binding site" evidence="7">
    <location>
        <position position="261"/>
    </location>
    <ligand>
        <name>carbamoyl phosphate</name>
        <dbReference type="ChEBI" id="CHEBI:58228"/>
    </ligand>
</feature>
<dbReference type="PANTHER" id="PTHR45753:SF6">
    <property type="entry name" value="ASPARTATE CARBAMOYLTRANSFERASE"/>
    <property type="match status" value="1"/>
</dbReference>
<comment type="subunit">
    <text evidence="7">Heterododecamer (2C3:3R2) of six catalytic PyrB chains organized as two trimers (C3), and six regulatory PyrI chains organized as three dimers (R2).</text>
</comment>
<name>A0A0C2JPH7_9ACTN</name>
<feature type="binding site" evidence="7">
    <location>
        <position position="82"/>
    </location>
    <ligand>
        <name>L-aspartate</name>
        <dbReference type="ChEBI" id="CHEBI:29991"/>
    </ligand>
</feature>
<dbReference type="InterPro" id="IPR036901">
    <property type="entry name" value="Asp/Orn_carbamoylTrfase_sf"/>
</dbReference>
<dbReference type="InterPro" id="IPR006132">
    <property type="entry name" value="Asp/Orn_carbamoyltranf_P-bd"/>
</dbReference>
<evidence type="ECO:0000256" key="2">
    <source>
        <dbReference type="ARBA" id="ARBA00008896"/>
    </source>
</evidence>
<dbReference type="HAMAP" id="MF_00001">
    <property type="entry name" value="Asp_carb_tr"/>
    <property type="match status" value="1"/>
</dbReference>
<comment type="similarity">
    <text evidence="2 7">Belongs to the aspartate/ornithine carbamoyltransferase superfamily. ATCase family.</text>
</comment>
<dbReference type="Gene3D" id="3.40.50.1370">
    <property type="entry name" value="Aspartate/ornithine carbamoyltransferase"/>
    <property type="match status" value="2"/>
</dbReference>
<dbReference type="FunFam" id="3.40.50.1370:FF:000007">
    <property type="entry name" value="Aspartate carbamoyltransferase"/>
    <property type="match status" value="1"/>
</dbReference>
<dbReference type="PANTHER" id="PTHR45753">
    <property type="entry name" value="ORNITHINE CARBAMOYLTRANSFERASE, MITOCHONDRIAL"/>
    <property type="match status" value="1"/>
</dbReference>
<comment type="caution">
    <text evidence="10">The sequence shown here is derived from an EMBL/GenBank/DDBJ whole genome shotgun (WGS) entry which is preliminary data.</text>
</comment>
<dbReference type="Pfam" id="PF00185">
    <property type="entry name" value="OTCace"/>
    <property type="match status" value="1"/>
</dbReference>
<dbReference type="EC" id="2.1.3.2" evidence="7"/>
<proteinExistence type="inferred from homology"/>
<dbReference type="PRINTS" id="PR00101">
    <property type="entry name" value="ATCASE"/>
</dbReference>
<dbReference type="STRING" id="183763.LP52_12195"/>
<keyword evidence="4 7" id="KW-0665">Pyrimidine biosynthesis</keyword>
<evidence type="ECO:0000256" key="4">
    <source>
        <dbReference type="ARBA" id="ARBA00022975"/>
    </source>
</evidence>